<dbReference type="RefSeq" id="WP_138086479.1">
    <property type="nucleotide sequence ID" value="NZ_VAUV01000008.1"/>
</dbReference>
<dbReference type="SMART" id="SM00560">
    <property type="entry name" value="LamGL"/>
    <property type="match status" value="1"/>
</dbReference>
<keyword evidence="2" id="KW-1015">Disulfide bond</keyword>
<dbReference type="SUPFAM" id="SSF46626">
    <property type="entry name" value="Cytochrome c"/>
    <property type="match status" value="1"/>
</dbReference>
<dbReference type="Proteomes" id="UP000306196">
    <property type="component" value="Unassembled WGS sequence"/>
</dbReference>
<keyword evidence="6" id="KW-1185">Reference proteome</keyword>
<evidence type="ECO:0000259" key="4">
    <source>
        <dbReference type="SMART" id="SM00560"/>
    </source>
</evidence>
<dbReference type="GO" id="GO:0020037">
    <property type="term" value="F:heme binding"/>
    <property type="evidence" value="ECO:0007669"/>
    <property type="project" value="InterPro"/>
</dbReference>
<accession>A0A5R8KDP3</accession>
<proteinExistence type="predicted"/>
<feature type="signal peptide" evidence="3">
    <location>
        <begin position="1"/>
        <end position="21"/>
    </location>
</feature>
<dbReference type="InterPro" id="IPR013320">
    <property type="entry name" value="ConA-like_dom_sf"/>
</dbReference>
<dbReference type="Gene3D" id="2.60.120.200">
    <property type="match status" value="1"/>
</dbReference>
<dbReference type="OrthoDB" id="174031at2"/>
<dbReference type="EMBL" id="VAUV01000008">
    <property type="protein sequence ID" value="TLD70423.1"/>
    <property type="molecule type" value="Genomic_DNA"/>
</dbReference>
<feature type="domain" description="LamG-like jellyroll fold" evidence="4">
    <location>
        <begin position="504"/>
        <end position="647"/>
    </location>
</feature>
<evidence type="ECO:0000256" key="3">
    <source>
        <dbReference type="SAM" id="SignalP"/>
    </source>
</evidence>
<name>A0A5R8KDP3_9BACT</name>
<comment type="caution">
    <text evidence="5">The sequence shown here is derived from an EMBL/GenBank/DDBJ whole genome shotgun (WGS) entry which is preliminary data.</text>
</comment>
<dbReference type="GO" id="GO:0009055">
    <property type="term" value="F:electron transfer activity"/>
    <property type="evidence" value="ECO:0007669"/>
    <property type="project" value="InterPro"/>
</dbReference>
<dbReference type="InterPro" id="IPR022655">
    <property type="entry name" value="DUF1553"/>
</dbReference>
<dbReference type="Pfam" id="PF07635">
    <property type="entry name" value="PSCyt1"/>
    <property type="match status" value="1"/>
</dbReference>
<evidence type="ECO:0000313" key="5">
    <source>
        <dbReference type="EMBL" id="TLD70423.1"/>
    </source>
</evidence>
<evidence type="ECO:0000256" key="2">
    <source>
        <dbReference type="ARBA" id="ARBA00023157"/>
    </source>
</evidence>
<dbReference type="AlphaFoldDB" id="A0A5R8KDP3"/>
<dbReference type="InterPro" id="IPR036909">
    <property type="entry name" value="Cyt_c-like_dom_sf"/>
</dbReference>
<dbReference type="PANTHER" id="PTHR35889">
    <property type="entry name" value="CYCLOINULO-OLIGOSACCHARIDE FRUCTANOTRANSFERASE-RELATED"/>
    <property type="match status" value="1"/>
</dbReference>
<dbReference type="Pfam" id="PF07587">
    <property type="entry name" value="PSD1"/>
    <property type="match status" value="1"/>
</dbReference>
<dbReference type="SUPFAM" id="SSF49899">
    <property type="entry name" value="Concanavalin A-like lectins/glucanases"/>
    <property type="match status" value="1"/>
</dbReference>
<dbReference type="Pfam" id="PF07583">
    <property type="entry name" value="PSCyt2"/>
    <property type="match status" value="1"/>
</dbReference>
<dbReference type="InterPro" id="IPR006558">
    <property type="entry name" value="LamG-like"/>
</dbReference>
<dbReference type="Pfam" id="PF13385">
    <property type="entry name" value="Laminin_G_3"/>
    <property type="match status" value="1"/>
</dbReference>
<keyword evidence="1 3" id="KW-0732">Signal</keyword>
<organism evidence="5 6">
    <name type="scientific">Phragmitibacter flavus</name>
    <dbReference type="NCBI Taxonomy" id="2576071"/>
    <lineage>
        <taxon>Bacteria</taxon>
        <taxon>Pseudomonadati</taxon>
        <taxon>Verrucomicrobiota</taxon>
        <taxon>Verrucomicrobiia</taxon>
        <taxon>Verrucomicrobiales</taxon>
        <taxon>Verrucomicrobiaceae</taxon>
        <taxon>Phragmitibacter</taxon>
    </lineage>
</organism>
<dbReference type="InterPro" id="IPR011444">
    <property type="entry name" value="DUF1549"/>
</dbReference>
<evidence type="ECO:0000313" key="6">
    <source>
        <dbReference type="Proteomes" id="UP000306196"/>
    </source>
</evidence>
<protein>
    <submittedName>
        <fullName evidence="5">DUF1553 domain-containing protein</fullName>
    </submittedName>
</protein>
<sequence length="1073" mass="119155">MDLTILTHPRLALLGFTTLIAAATTTSILAASTAPNADSVQFNRDIRPILAEACFHCHGPDSGTRKADLRLDKEDGFFSDSSDSGPTILKGKPQDSPLYQRIVSTDPDELMPPESSHKTLTAEQKDLIKRWIEQGANWQPHWSLINPTRPESPKTQTPEWARNGIDHFVLAKLEDAKLTPNPEADKRTLARRVSLDLTGLPPSPDLVETFVNNPNPNAYDQLVDQLLQSKSYGEHRARYWLDAARYGDTHGLHFDNYREMWPYRDWVVRAFNNNQPFNQFTLEQLAGDLLPNPTTEQLIATGFQRCNITTNEGGTIDEETLANYAADRVQTLGWVYMGLTVNCAQCHDHKFDPISIHDYYALTAFFRNTTQPAKDGNKKDPGPILVLPSAEDQTRWTALPAELAAADTQIKQRRADAKPQFEQWLAATTPDAFDKSLSDEGLIAHIPLNEGAGNEVTAICGPPAKIKTTGQVSWSPNGKLGPAPVIKPDSTFDIGNSGDFEGTDKFSYGAWVKAGRDGLTAAILARMDEKDAYRGWDLWQQDRKIGVHLIHKFPDNALKVTTKKAVLKPGTWQHVFVTYDGTGKPAGVKIYLDGVEQDLNADNASYKPGSTLRTTTPTRIGQRSHVSVFDSGSIQDVRIYSRSLKPAEVKQLASHSSLRNALAAASEKRTPEQQNALYDHYLHTQDTEFPALLQASAKLTSEQTAIRQRSPLTHIQEEVPNVEPMAKILLRGQYDNHGEDVTAATPAALPPLPEGAPKNRLGLAQWLIADNNPLTARVVVNRFWQELFGKGLVYTSEDFGIMGSEPSHPELLDWLAVEFRDSGWDVKHLYKLMVTSATYRQSPTITPDKLATDRDNSLFSRGPRFRMDAEMVRDYALAASGLLSPKMGGPGTKPYQPEGVWDVVGLPGGDTRNYVQDNGENLYRRTIYNFWKRMAPPPSLDTFNAPSREVSCVRRERTNTPLQALVTLNDPQFIEAARHLAVQTLWETRGDEYAALNTIASRILCRPLTAQETSILQASHADLLKHYQANPADAEALVKIGESPPDKTLSPASIAAWTMVCNQLMNLDEVLNK</sequence>
<feature type="chain" id="PRO_5024276351" evidence="3">
    <location>
        <begin position="22"/>
        <end position="1073"/>
    </location>
</feature>
<reference evidence="5 6" key="1">
    <citation type="submission" date="2019-05" db="EMBL/GenBank/DDBJ databases">
        <title>Verrucobacter flavum gen. nov., sp. nov. a new member of the family Verrucomicrobiaceae.</title>
        <authorList>
            <person name="Szuroczki S."/>
            <person name="Abbaszade G."/>
            <person name="Szabo A."/>
            <person name="Felfoldi T."/>
            <person name="Schumann P."/>
            <person name="Boka K."/>
            <person name="Keki Z."/>
            <person name="Toumi M."/>
            <person name="Toth E."/>
        </authorList>
    </citation>
    <scope>NUCLEOTIDE SEQUENCE [LARGE SCALE GENOMIC DNA]</scope>
    <source>
        <strain evidence="5 6">MG-N-17</strain>
    </source>
</reference>
<dbReference type="PANTHER" id="PTHR35889:SF3">
    <property type="entry name" value="F-BOX DOMAIN-CONTAINING PROTEIN"/>
    <property type="match status" value="1"/>
</dbReference>
<gene>
    <name evidence="5" type="ORF">FEM03_11870</name>
</gene>
<dbReference type="InterPro" id="IPR011429">
    <property type="entry name" value="Cyt_c_Planctomycete-type"/>
</dbReference>
<evidence type="ECO:0000256" key="1">
    <source>
        <dbReference type="ARBA" id="ARBA00022729"/>
    </source>
</evidence>